<reference evidence="1" key="1">
    <citation type="submission" date="2019-07" db="EMBL/GenBank/DDBJ databases">
        <title>The discovery of a new lineage B mimivirus raises questions about particles surface fibrils.</title>
        <authorList>
            <person name="Silva L.K.S."/>
            <person name="Rodrigues R.A.L."/>
            <person name="Andrade A.C.S.P."/>
            <person name="Hikida H."/>
            <person name="Andreani J."/>
            <person name="Levasseur A."/>
            <person name="La Scola B."/>
            <person name="Abrahao J.S."/>
        </authorList>
    </citation>
    <scope>NUCLEOTIDE SEQUENCE</scope>
    <source>
        <strain evidence="1">B60</strain>
    </source>
</reference>
<sequence length="729" mass="86120">MQGMNNDIDFGRILKQVKNVQVNENSLDLKFPKRTIVDISTDNFIKVIFQDEKNYYLFLNYVNALDFYLNYLGNIDLLHRDLKPIYENETIEVFFKGGNVLNYHFSTMVKDEKIKELFAAFFKKSDFDFSVNIHTETDNRFDQLKRSFYPFIIKYLKQTTRLFNEYLADVFSDKVNITSPNPNFLKNFKNENDTVLYLETLDTIKDIIAHPKFLPTKEIIDNYFKMFSVTHIPPINKVNNIGKYVRVLFSNGDFVQFISKTNLSMVQDKQSLNKINNILNQYNEHVINNFSSIYHRLYKTSKYYSCLLYPYYKYLLISIGNHELEYQNLLDNVIRYNFNLIKEANFYTKEKLITMINGISEAMRELNDTYFDINSENPPDEQEYNNPSAFNNYVINKNNTNNKNILIEPANDFIMYNDFEKPDGRVVTGIDTVGKTRKNITSDVQNIHYVSSNLTIKNITGNRQVLDFDLFRIKFNVVAHNIVEKNGILQESFNIPSEFIDVSVTTIDSTNYNEDHGMFIMPINLSGIILPNIPVKSHSYTYFINDLIRILFVDVNFFPWTKGKYEKRLKRLLLLLYLYDGRHNSKYLQILYDLAQKVKFNVTHSDEEQIDLSEYSRSPVYLQSYDEYINIYDLVYIDEKYNLIRYPIKLLLIMSEILKTNNALDIINHFRKYLKINPLTSLGNLREEFVQFLDEIINTYNDMSPGENPYNVDNDYASINKINYSKLKR</sequence>
<protein>
    <submittedName>
        <fullName evidence="1">Uncharacterized protein</fullName>
    </submittedName>
</protein>
<accession>A0A6G6ACZ7</accession>
<dbReference type="EMBL" id="MN175499">
    <property type="protein sequence ID" value="QID06266.1"/>
    <property type="molecule type" value="Genomic_DNA"/>
</dbReference>
<organism evidence="1">
    <name type="scientific">Borely moumouvirus</name>
    <dbReference type="NCBI Taxonomy" id="2712067"/>
    <lineage>
        <taxon>Viruses</taxon>
        <taxon>Varidnaviria</taxon>
        <taxon>Bamfordvirae</taxon>
        <taxon>Nucleocytoviricota</taxon>
        <taxon>Megaviricetes</taxon>
        <taxon>Imitervirales</taxon>
        <taxon>Mimiviridae</taxon>
        <taxon>Megamimivirinae</taxon>
        <taxon>Moumouvirus</taxon>
    </lineage>
</organism>
<proteinExistence type="predicted"/>
<evidence type="ECO:0000313" key="1">
    <source>
        <dbReference type="EMBL" id="QID06266.1"/>
    </source>
</evidence>
<name>A0A6G6ACZ7_9VIRU</name>
<dbReference type="Pfam" id="PF19169">
    <property type="entry name" value="DUF5851"/>
    <property type="match status" value="1"/>
</dbReference>
<dbReference type="InterPro" id="IPR043881">
    <property type="entry name" value="DUF5851"/>
</dbReference>